<reference evidence="7 8" key="1">
    <citation type="submission" date="2019-04" db="EMBL/GenBank/DDBJ databases">
        <title>Microbes associate with the intestines of laboratory mice.</title>
        <authorList>
            <person name="Navarre W."/>
            <person name="Wong E."/>
            <person name="Huang K."/>
            <person name="Tropini C."/>
            <person name="Ng K."/>
            <person name="Yu B."/>
        </authorList>
    </citation>
    <scope>NUCLEOTIDE SEQUENCE [LARGE SCALE GENOMIC DNA]</scope>
    <source>
        <strain evidence="7 8">NM50_B9-20</strain>
    </source>
</reference>
<proteinExistence type="inferred from homology"/>
<dbReference type="Pfam" id="PF00881">
    <property type="entry name" value="Nitroreductase"/>
    <property type="match status" value="1"/>
</dbReference>
<dbReference type="PANTHER" id="PTHR43425">
    <property type="entry name" value="OXYGEN-INSENSITIVE NADPH NITROREDUCTASE"/>
    <property type="match status" value="1"/>
</dbReference>
<feature type="domain" description="Nitroreductase" evidence="6">
    <location>
        <begin position="10"/>
        <end position="163"/>
    </location>
</feature>
<dbReference type="InterPro" id="IPR029479">
    <property type="entry name" value="Nitroreductase"/>
</dbReference>
<dbReference type="RefSeq" id="WP_136007247.1">
    <property type="nucleotide sequence ID" value="NZ_SRYR01000005.1"/>
</dbReference>
<keyword evidence="4 5" id="KW-0560">Oxidoreductase</keyword>
<organism evidence="7 8">
    <name type="scientific">Clostridium sartagoforme</name>
    <dbReference type="NCBI Taxonomy" id="84031"/>
    <lineage>
        <taxon>Bacteria</taxon>
        <taxon>Bacillati</taxon>
        <taxon>Bacillota</taxon>
        <taxon>Clostridia</taxon>
        <taxon>Eubacteriales</taxon>
        <taxon>Clostridiaceae</taxon>
        <taxon>Clostridium</taxon>
    </lineage>
</organism>
<comment type="caution">
    <text evidence="7">The sequence shown here is derived from an EMBL/GenBank/DDBJ whole genome shotgun (WGS) entry which is preliminary data.</text>
</comment>
<dbReference type="OrthoDB" id="9775805at2"/>
<sequence>MNQTIKILMNHVTIRKYHADKPVSDEMVKTIVSCAQMAPTSSHFQAYSIIQVKDKEKKNILVKASGGQEYLNEAPVVLLFCADLHRAEKYYENIDENILSNTESYTIAVIDATLAAQKALIAAQSLGLGGVVIGGIRNDMDVLASTFNLPNLVFPMFALCLGYAAETPDKKPRLPIEAVLKEDFYDESHDEELMKSYNETISNYYNERTNGTSKDRWTERCGKYLMAKPRENVGIFLRKMGFLKR</sequence>
<evidence type="ECO:0000256" key="3">
    <source>
        <dbReference type="ARBA" id="ARBA00022643"/>
    </source>
</evidence>
<dbReference type="GO" id="GO:0052873">
    <property type="term" value="F:FMN reductase (NADPH) activity"/>
    <property type="evidence" value="ECO:0007669"/>
    <property type="project" value="UniProtKB-EC"/>
</dbReference>
<evidence type="ECO:0000256" key="2">
    <source>
        <dbReference type="ARBA" id="ARBA00022630"/>
    </source>
</evidence>
<evidence type="ECO:0000256" key="4">
    <source>
        <dbReference type="ARBA" id="ARBA00023002"/>
    </source>
</evidence>
<keyword evidence="3 5" id="KW-0288">FMN</keyword>
<keyword evidence="5" id="KW-0521">NADP</keyword>
<dbReference type="AlphaFoldDB" id="A0A4S2DLD1"/>
<evidence type="ECO:0000259" key="6">
    <source>
        <dbReference type="Pfam" id="PF00881"/>
    </source>
</evidence>
<evidence type="ECO:0000256" key="1">
    <source>
        <dbReference type="ARBA" id="ARBA00008366"/>
    </source>
</evidence>
<protein>
    <submittedName>
        <fullName evidence="7">Oxygen-insensitive NADPH nitroreductase</fullName>
        <ecNumber evidence="7">1.5.1.38</ecNumber>
    </submittedName>
</protein>
<evidence type="ECO:0000313" key="8">
    <source>
        <dbReference type="Proteomes" id="UP000306888"/>
    </source>
</evidence>
<gene>
    <name evidence="7" type="primary">nfsA</name>
    <name evidence="7" type="ORF">E5347_10820</name>
</gene>
<dbReference type="EMBL" id="SRYR01000005">
    <property type="protein sequence ID" value="TGY41804.1"/>
    <property type="molecule type" value="Genomic_DNA"/>
</dbReference>
<evidence type="ECO:0000313" key="7">
    <source>
        <dbReference type="EMBL" id="TGY41804.1"/>
    </source>
</evidence>
<evidence type="ECO:0000256" key="5">
    <source>
        <dbReference type="PIRNR" id="PIRNR005426"/>
    </source>
</evidence>
<accession>A0A4S2DLD1</accession>
<dbReference type="PIRSF" id="PIRSF005426">
    <property type="entry name" value="Frp"/>
    <property type="match status" value="1"/>
</dbReference>
<dbReference type="Gene3D" id="3.40.109.10">
    <property type="entry name" value="NADH Oxidase"/>
    <property type="match status" value="1"/>
</dbReference>
<dbReference type="PANTHER" id="PTHR43425:SF2">
    <property type="entry name" value="OXYGEN-INSENSITIVE NADPH NITROREDUCTASE"/>
    <property type="match status" value="1"/>
</dbReference>
<dbReference type="InterPro" id="IPR000415">
    <property type="entry name" value="Nitroreductase-like"/>
</dbReference>
<comment type="similarity">
    <text evidence="1 5">Belongs to the flavin oxidoreductase frp family.</text>
</comment>
<keyword evidence="8" id="KW-1185">Reference proteome</keyword>
<dbReference type="Proteomes" id="UP000306888">
    <property type="component" value="Unassembled WGS sequence"/>
</dbReference>
<dbReference type="NCBIfam" id="NF008033">
    <property type="entry name" value="PRK10765.1"/>
    <property type="match status" value="1"/>
</dbReference>
<dbReference type="SUPFAM" id="SSF55469">
    <property type="entry name" value="FMN-dependent nitroreductase-like"/>
    <property type="match status" value="1"/>
</dbReference>
<dbReference type="EC" id="1.5.1.38" evidence="7"/>
<keyword evidence="2 5" id="KW-0285">Flavoprotein</keyword>
<name>A0A4S2DLD1_9CLOT</name>
<dbReference type="InterPro" id="IPR016446">
    <property type="entry name" value="Flavin_OxRdtase_Frp"/>
</dbReference>